<evidence type="ECO:0000256" key="1">
    <source>
        <dbReference type="SAM" id="MobiDB-lite"/>
    </source>
</evidence>
<protein>
    <submittedName>
        <fullName evidence="3">Peptidoglycan-binding protein</fullName>
    </submittedName>
</protein>
<organism evidence="3 4">
    <name type="scientific">Anaerococcus murdochii</name>
    <dbReference type="NCBI Taxonomy" id="411577"/>
    <lineage>
        <taxon>Bacteria</taxon>
        <taxon>Bacillati</taxon>
        <taxon>Bacillota</taxon>
        <taxon>Tissierellia</taxon>
        <taxon>Tissierellales</taxon>
        <taxon>Peptoniphilaceae</taxon>
        <taxon>Anaerococcus</taxon>
    </lineage>
</organism>
<sequence>MNNKFKLTALALALSLGFAGCAQEAGKKVDDAANDAKEKVEEVADDAKDKAKEVKDDAKDAAKDAKDAVEDAVDEAKDKMSDEEFAAAIEGKLVLRRSLKAPHGEGSFARVAVVTDGDKIVDASIDEFQYFDADSDFVGLPNQDEDTEFKSGNAEGKILGSKIMNNDQYSALMKEKAGSTVSIADNYKAIQNFAKGKTIDELKEVVAGAEDGKAIDGVTGATLVDTKGYLEAIIETAESRDNATIFEATNADDIKVQQLFGTAGNKNAITDTFVVLEGDKIIAANIDEYQYIEGKGVPNSDKKFGENFADKEKVLASKLENNDDYSGKMKEIAKATKTLKESLNAIEEFVVGKTPEEIKEVIDGSEPGKPVDAISGATLTSTVGYLEEIYKAATK</sequence>
<feature type="chain" id="PRO_5045560912" evidence="2">
    <location>
        <begin position="25"/>
        <end position="395"/>
    </location>
</feature>
<comment type="caution">
    <text evidence="3">The sequence shown here is derived from an EMBL/GenBank/DDBJ whole genome shotgun (WGS) entry which is preliminary data.</text>
</comment>
<proteinExistence type="predicted"/>
<evidence type="ECO:0000313" key="3">
    <source>
        <dbReference type="EMBL" id="MBZ2386326.1"/>
    </source>
</evidence>
<dbReference type="EMBL" id="JAIPME010000002">
    <property type="protein sequence ID" value="MBZ2386326.1"/>
    <property type="molecule type" value="Genomic_DNA"/>
</dbReference>
<dbReference type="Gene3D" id="3.90.1010.20">
    <property type="match status" value="2"/>
</dbReference>
<evidence type="ECO:0000256" key="2">
    <source>
        <dbReference type="SAM" id="SignalP"/>
    </source>
</evidence>
<dbReference type="Gene3D" id="6.10.140.1430">
    <property type="match status" value="1"/>
</dbReference>
<reference evidence="3 4" key="1">
    <citation type="submission" date="2021-08" db="EMBL/GenBank/DDBJ databases">
        <title>FDA dAtabase for Regulatory Grade micrObial Sequences (FDA-ARGOS): Supporting development and validation of Infectious Disease Dx tests.</title>
        <authorList>
            <person name="Sproer C."/>
            <person name="Gronow S."/>
            <person name="Severitt S."/>
            <person name="Schroder I."/>
            <person name="Tallon L."/>
            <person name="Sadzewicz L."/>
            <person name="Zhao X."/>
            <person name="Boylan J."/>
            <person name="Ott S."/>
            <person name="Bowen H."/>
            <person name="Vavikolanu K."/>
            <person name="Hazen T."/>
            <person name="Aluvathingal J."/>
            <person name="Nadendla S."/>
            <person name="Lowell S."/>
            <person name="Myers T."/>
            <person name="Yan Y."/>
            <person name="Sichtig H."/>
        </authorList>
    </citation>
    <scope>NUCLEOTIDE SEQUENCE [LARGE SCALE GENOMIC DNA]</scope>
    <source>
        <strain evidence="3 4">FDAARGOS_1460</strain>
    </source>
</reference>
<name>A0ABS7SXR2_9FIRM</name>
<gene>
    <name evidence="3" type="ORF">K8P03_03295</name>
</gene>
<evidence type="ECO:0000313" key="4">
    <source>
        <dbReference type="Proteomes" id="UP000734271"/>
    </source>
</evidence>
<dbReference type="Proteomes" id="UP000734271">
    <property type="component" value="Unassembled WGS sequence"/>
</dbReference>
<feature type="signal peptide" evidence="2">
    <location>
        <begin position="1"/>
        <end position="24"/>
    </location>
</feature>
<accession>A0ABS7SXR2</accession>
<keyword evidence="4" id="KW-1185">Reference proteome</keyword>
<keyword evidence="2" id="KW-0732">Signal</keyword>
<dbReference type="RefSeq" id="WP_223418279.1">
    <property type="nucleotide sequence ID" value="NZ_JAIPME010000002.1"/>
</dbReference>
<dbReference type="PROSITE" id="PS51257">
    <property type="entry name" value="PROKAR_LIPOPROTEIN"/>
    <property type="match status" value="1"/>
</dbReference>
<feature type="region of interest" description="Disordered" evidence="1">
    <location>
        <begin position="40"/>
        <end position="68"/>
    </location>
</feature>